<evidence type="ECO:0000313" key="11">
    <source>
        <dbReference type="Proteomes" id="UP000298324"/>
    </source>
</evidence>
<protein>
    <submittedName>
        <fullName evidence="10">Putative inner membrane protein</fullName>
    </submittedName>
</protein>
<comment type="subcellular location">
    <subcellularLocation>
        <location evidence="1">Cell inner membrane</location>
        <topology evidence="1">Multi-pass membrane protein</topology>
    </subcellularLocation>
</comment>
<keyword evidence="7 9" id="KW-0472">Membrane</keyword>
<comment type="similarity">
    <text evidence="8">Belongs to the TsuA/YedE (TC 9.B.102) family.</text>
</comment>
<reference evidence="10 11" key="1">
    <citation type="journal article" date="2018" name="Environ. Microbiol.">
        <title>Novel energy conservation strategies and behaviour of Pelotomaculum schinkii driving syntrophic propionate catabolism.</title>
        <authorList>
            <person name="Hidalgo-Ahumada C.A.P."/>
            <person name="Nobu M.K."/>
            <person name="Narihiro T."/>
            <person name="Tamaki H."/>
            <person name="Liu W.T."/>
            <person name="Kamagata Y."/>
            <person name="Stams A.J.M."/>
            <person name="Imachi H."/>
            <person name="Sousa D.Z."/>
        </authorList>
    </citation>
    <scope>NUCLEOTIDE SEQUENCE [LARGE SCALE GENOMIC DNA]</scope>
    <source>
        <strain evidence="10 11">HH</strain>
    </source>
</reference>
<keyword evidence="2" id="KW-0813">Transport</keyword>
<evidence type="ECO:0000256" key="5">
    <source>
        <dbReference type="ARBA" id="ARBA00022692"/>
    </source>
</evidence>
<keyword evidence="3" id="KW-1003">Cell membrane</keyword>
<evidence type="ECO:0000256" key="8">
    <source>
        <dbReference type="ARBA" id="ARBA00035655"/>
    </source>
</evidence>
<dbReference type="PANTHER" id="PTHR30574:SF1">
    <property type="entry name" value="SULPHUR TRANSPORT DOMAIN-CONTAINING PROTEIN"/>
    <property type="match status" value="1"/>
</dbReference>
<dbReference type="GO" id="GO:0005886">
    <property type="term" value="C:plasma membrane"/>
    <property type="evidence" value="ECO:0007669"/>
    <property type="project" value="UniProtKB-SubCell"/>
</dbReference>
<dbReference type="AlphaFoldDB" id="A0A4Y7R605"/>
<feature type="transmembrane region" description="Helical" evidence="9">
    <location>
        <begin position="12"/>
        <end position="33"/>
    </location>
</feature>
<feature type="transmembrane region" description="Helical" evidence="9">
    <location>
        <begin position="81"/>
        <end position="100"/>
    </location>
</feature>
<gene>
    <name evidence="10" type="ORF">Psch_04102</name>
</gene>
<organism evidence="10 11">
    <name type="scientific">Pelotomaculum schinkii</name>
    <dbReference type="NCBI Taxonomy" id="78350"/>
    <lineage>
        <taxon>Bacteria</taxon>
        <taxon>Bacillati</taxon>
        <taxon>Bacillota</taxon>
        <taxon>Clostridia</taxon>
        <taxon>Eubacteriales</taxon>
        <taxon>Desulfotomaculaceae</taxon>
        <taxon>Pelotomaculum</taxon>
    </lineage>
</organism>
<keyword evidence="4" id="KW-0997">Cell inner membrane</keyword>
<name>A0A4Y7R605_9FIRM</name>
<dbReference type="InterPro" id="IPR007272">
    <property type="entry name" value="Sulf_transp_TsuA/YedE"/>
</dbReference>
<keyword evidence="6 9" id="KW-1133">Transmembrane helix</keyword>
<evidence type="ECO:0000256" key="3">
    <source>
        <dbReference type="ARBA" id="ARBA00022475"/>
    </source>
</evidence>
<evidence type="ECO:0000313" key="10">
    <source>
        <dbReference type="EMBL" id="TEB04375.1"/>
    </source>
</evidence>
<dbReference type="Pfam" id="PF04143">
    <property type="entry name" value="Sulf_transp"/>
    <property type="match status" value="1"/>
</dbReference>
<keyword evidence="5 9" id="KW-0812">Transmembrane</keyword>
<dbReference type="EMBL" id="QFGA01000004">
    <property type="protein sequence ID" value="TEB04375.1"/>
    <property type="molecule type" value="Genomic_DNA"/>
</dbReference>
<evidence type="ECO:0000256" key="4">
    <source>
        <dbReference type="ARBA" id="ARBA00022519"/>
    </source>
</evidence>
<proteinExistence type="inferred from homology"/>
<accession>A0A4Y7R605</accession>
<feature type="transmembrane region" description="Helical" evidence="9">
    <location>
        <begin position="150"/>
        <end position="168"/>
    </location>
</feature>
<evidence type="ECO:0000256" key="6">
    <source>
        <dbReference type="ARBA" id="ARBA00022989"/>
    </source>
</evidence>
<dbReference type="RefSeq" id="WP_427910128.1">
    <property type="nucleotide sequence ID" value="NZ_QFGA01000004.1"/>
</dbReference>
<comment type="caution">
    <text evidence="10">The sequence shown here is derived from an EMBL/GenBank/DDBJ whole genome shotgun (WGS) entry which is preliminary data.</text>
</comment>
<evidence type="ECO:0000256" key="2">
    <source>
        <dbReference type="ARBA" id="ARBA00022448"/>
    </source>
</evidence>
<dbReference type="Proteomes" id="UP000298324">
    <property type="component" value="Unassembled WGS sequence"/>
</dbReference>
<dbReference type="PANTHER" id="PTHR30574">
    <property type="entry name" value="INNER MEMBRANE PROTEIN YEDE"/>
    <property type="match status" value="1"/>
</dbReference>
<sequence>MMECLKKPWTYWVGGVLLGVLNVVLLALSGTVWQVTGGFLLWGAGALELAGFEPFKWEFFKLHHAKYGEIILNHNIFINKYTILNVGVIVGSLLATLLASQFKIGKAKNIKQVVFALIGGIMMGYGARLAAGCNIGSFFSGIPSFSLHAWVFWIFVVLGAWLGTKILIKYLL</sequence>
<evidence type="ECO:0000256" key="1">
    <source>
        <dbReference type="ARBA" id="ARBA00004429"/>
    </source>
</evidence>
<keyword evidence="11" id="KW-1185">Reference proteome</keyword>
<evidence type="ECO:0000256" key="9">
    <source>
        <dbReference type="SAM" id="Phobius"/>
    </source>
</evidence>
<feature type="transmembrane region" description="Helical" evidence="9">
    <location>
        <begin position="112"/>
        <end position="130"/>
    </location>
</feature>
<evidence type="ECO:0000256" key="7">
    <source>
        <dbReference type="ARBA" id="ARBA00023136"/>
    </source>
</evidence>